<proteinExistence type="predicted"/>
<evidence type="ECO:0000313" key="2">
    <source>
        <dbReference type="EMBL" id="PWG17196.1"/>
    </source>
</evidence>
<keyword evidence="2" id="KW-0808">Transferase</keyword>
<evidence type="ECO:0000313" key="3">
    <source>
        <dbReference type="Proteomes" id="UP000245293"/>
    </source>
</evidence>
<dbReference type="InterPro" id="IPR052564">
    <property type="entry name" value="N-acetyltrans/Recomb-assoc"/>
</dbReference>
<dbReference type="PANTHER" id="PTHR43451:SF1">
    <property type="entry name" value="ACETYLTRANSFERASE"/>
    <property type="match status" value="1"/>
</dbReference>
<protein>
    <submittedName>
        <fullName evidence="2">GNAT family N-acetyltransferase</fullName>
    </submittedName>
</protein>
<reference evidence="3" key="1">
    <citation type="submission" date="2018-05" db="EMBL/GenBank/DDBJ databases">
        <authorList>
            <person name="Du Z."/>
            <person name="Wang X."/>
        </authorList>
    </citation>
    <scope>NUCLEOTIDE SEQUENCE [LARGE SCALE GENOMIC DNA]</scope>
    <source>
        <strain evidence="3">WDS4C29</strain>
    </source>
</reference>
<dbReference type="PROSITE" id="PS51186">
    <property type="entry name" value="GNAT"/>
    <property type="match status" value="1"/>
</dbReference>
<dbReference type="RefSeq" id="WP_109388160.1">
    <property type="nucleotide sequence ID" value="NZ_QETF01000006.1"/>
</dbReference>
<dbReference type="PANTHER" id="PTHR43451">
    <property type="entry name" value="ACETYLTRANSFERASE (GNAT) FAMILY PROTEIN"/>
    <property type="match status" value="1"/>
</dbReference>
<dbReference type="OrthoDB" id="9789081at2"/>
<dbReference type="InterPro" id="IPR016181">
    <property type="entry name" value="Acyl_CoA_acyltransferase"/>
</dbReference>
<dbReference type="SUPFAM" id="SSF55729">
    <property type="entry name" value="Acyl-CoA N-acyltransferases (Nat)"/>
    <property type="match status" value="1"/>
</dbReference>
<dbReference type="Pfam" id="PF13673">
    <property type="entry name" value="Acetyltransf_10"/>
    <property type="match status" value="1"/>
</dbReference>
<dbReference type="AlphaFoldDB" id="A0A2V1P4D4"/>
<dbReference type="Gene3D" id="3.40.630.30">
    <property type="match status" value="1"/>
</dbReference>
<accession>A0A2V1P4D4</accession>
<sequence length="152" mass="16985">MWVRDALAHEAGTLAQLFWRAVREGHSPYDEAARAAWAPECPTAEDFAARLTGLETLVAEQDGLIGFMSLGSDGYLDLAFVLPDHRGTGVADRLYSVLEGRARARRQPRLTTHASLMAQPFFTRHGWQVLAPDPVMRRGVLLDRTVMEKRLN</sequence>
<dbReference type="Proteomes" id="UP000245293">
    <property type="component" value="Unassembled WGS sequence"/>
</dbReference>
<name>A0A2V1P4D4_9RHOB</name>
<dbReference type="InterPro" id="IPR000182">
    <property type="entry name" value="GNAT_dom"/>
</dbReference>
<dbReference type="CDD" id="cd04301">
    <property type="entry name" value="NAT_SF"/>
    <property type="match status" value="1"/>
</dbReference>
<dbReference type="EMBL" id="QETF01000006">
    <property type="protein sequence ID" value="PWG17196.1"/>
    <property type="molecule type" value="Genomic_DNA"/>
</dbReference>
<keyword evidence="3" id="KW-1185">Reference proteome</keyword>
<organism evidence="2 3">
    <name type="scientific">Salibaculum griseiflavum</name>
    <dbReference type="NCBI Taxonomy" id="1914409"/>
    <lineage>
        <taxon>Bacteria</taxon>
        <taxon>Pseudomonadati</taxon>
        <taxon>Pseudomonadota</taxon>
        <taxon>Alphaproteobacteria</taxon>
        <taxon>Rhodobacterales</taxon>
        <taxon>Roseobacteraceae</taxon>
        <taxon>Salibaculum</taxon>
    </lineage>
</organism>
<feature type="domain" description="N-acetyltransferase" evidence="1">
    <location>
        <begin position="1"/>
        <end position="152"/>
    </location>
</feature>
<dbReference type="GO" id="GO:0016747">
    <property type="term" value="F:acyltransferase activity, transferring groups other than amino-acyl groups"/>
    <property type="evidence" value="ECO:0007669"/>
    <property type="project" value="InterPro"/>
</dbReference>
<comment type="caution">
    <text evidence="2">The sequence shown here is derived from an EMBL/GenBank/DDBJ whole genome shotgun (WGS) entry which is preliminary data.</text>
</comment>
<gene>
    <name evidence="2" type="ORF">DFK10_07345</name>
</gene>
<evidence type="ECO:0000259" key="1">
    <source>
        <dbReference type="PROSITE" id="PS51186"/>
    </source>
</evidence>